<comment type="caution">
    <text evidence="1">The sequence shown here is derived from an EMBL/GenBank/DDBJ whole genome shotgun (WGS) entry which is preliminary data.</text>
</comment>
<dbReference type="EMBL" id="JAGTIS010000008">
    <property type="protein sequence ID" value="MBT8767485.1"/>
    <property type="molecule type" value="Genomic_DNA"/>
</dbReference>
<protein>
    <submittedName>
        <fullName evidence="1">DUF2804 domain-containing protein</fullName>
    </submittedName>
</protein>
<dbReference type="Proteomes" id="UP001519667">
    <property type="component" value="Unassembled WGS sequence"/>
</dbReference>
<sequence>MNSPISALNASGLNNLCDAQGELDPAAIGWSSRPRLNCAIPGHFGRRKRWNHWCVTTPHWMLSLTLADLDFIGYGAAYFLDLNSGRSVAHTQLRAFARGCSLPDLPLESHEFQHPRLHINVEEHPGRLRLTVAAPSIGGQPLQVALDVQRPAHLDSVNLVAPLAGKGFHACSRQLGLPASGGVQLGDSHYDCAPGQSFAALDFGRGIWPFKSHWTRAAFAGPGGIAGNFGSGWTDASGLTENALWFGGKLSKLDRPVQIIQDTFSPLAPWRLETACRRVELTFSPLHLHHARPRLGPIYADTRQWFGRYDGVLRSPVGERVPVTNVQGWLGATHARW</sequence>
<dbReference type="InterPro" id="IPR021243">
    <property type="entry name" value="DUF2804"/>
</dbReference>
<dbReference type="Pfam" id="PF10974">
    <property type="entry name" value="DUF2804"/>
    <property type="match status" value="1"/>
</dbReference>
<dbReference type="RefSeq" id="WP_215376347.1">
    <property type="nucleotide sequence ID" value="NZ_JAGTIS010000008.1"/>
</dbReference>
<evidence type="ECO:0000313" key="1">
    <source>
        <dbReference type="EMBL" id="MBT8767485.1"/>
    </source>
</evidence>
<reference evidence="1 2" key="1">
    <citation type="submission" date="2021-04" db="EMBL/GenBank/DDBJ databases">
        <title>Pseudomonas boanensis sp. nov., a bacterium isolated from river water used for household purposes in Boane District, Mozambique.</title>
        <authorList>
            <person name="Nicklasson M."/>
            <person name="Martin-Rodriguez A.J."/>
            <person name="Thorell K."/>
            <person name="Neves L."/>
            <person name="Mussagy A."/>
            <person name="Rydberg H.A."/>
            <person name="Hernroth B."/>
            <person name="Svensson-Stadler L."/>
            <person name="Sjoling A."/>
        </authorList>
    </citation>
    <scope>NUCLEOTIDE SEQUENCE [LARGE SCALE GENOMIC DNA]</scope>
    <source>
        <strain evidence="1 2">DB1</strain>
    </source>
</reference>
<proteinExistence type="predicted"/>
<keyword evidence="2" id="KW-1185">Reference proteome</keyword>
<accession>A0ABS5XIG7</accession>
<gene>
    <name evidence="1" type="ORF">J7302_15320</name>
</gene>
<dbReference type="PANTHER" id="PTHR35868:SF3">
    <property type="entry name" value="DUF2804 DOMAIN-CONTAINING PROTEIN"/>
    <property type="match status" value="1"/>
</dbReference>
<dbReference type="PANTHER" id="PTHR35868">
    <property type="entry name" value="DUF2804 DOMAIN-CONTAINING PROTEIN-RELATED"/>
    <property type="match status" value="1"/>
</dbReference>
<evidence type="ECO:0000313" key="2">
    <source>
        <dbReference type="Proteomes" id="UP001519667"/>
    </source>
</evidence>
<name>A0ABS5XIG7_9GAMM</name>
<organism evidence="1 2">
    <name type="scientific">Metapseudomonas boanensis</name>
    <dbReference type="NCBI Taxonomy" id="2822138"/>
    <lineage>
        <taxon>Bacteria</taxon>
        <taxon>Pseudomonadati</taxon>
        <taxon>Pseudomonadota</taxon>
        <taxon>Gammaproteobacteria</taxon>
        <taxon>Pseudomonadales</taxon>
        <taxon>Pseudomonadaceae</taxon>
        <taxon>Metapseudomonas</taxon>
    </lineage>
</organism>